<evidence type="ECO:0000313" key="3">
    <source>
        <dbReference type="Proteomes" id="UP000035444"/>
    </source>
</evidence>
<reference evidence="2 3" key="1">
    <citation type="submission" date="2015-03" db="EMBL/GenBank/DDBJ databases">
        <title>Genome Sequence of Kiloniella spongiae MEBiC09566, isolated from a marine sponge.</title>
        <authorList>
            <person name="Shao Z."/>
            <person name="Wang L."/>
            <person name="Li X."/>
        </authorList>
    </citation>
    <scope>NUCLEOTIDE SEQUENCE [LARGE SCALE GENOMIC DNA]</scope>
    <source>
        <strain evidence="2 3">MEBiC09566</strain>
    </source>
</reference>
<dbReference type="AlphaFoldDB" id="A0A0H2MI68"/>
<dbReference type="Pfam" id="PF04993">
    <property type="entry name" value="TfoX_N"/>
    <property type="match status" value="1"/>
</dbReference>
<accession>A0A0H2MI68</accession>
<dbReference type="Proteomes" id="UP000035444">
    <property type="component" value="Unassembled WGS sequence"/>
</dbReference>
<dbReference type="Gene3D" id="3.30.1460.30">
    <property type="entry name" value="YgaC/TfoX-N like chaperone"/>
    <property type="match status" value="1"/>
</dbReference>
<dbReference type="STRING" id="1489064.WH96_00545"/>
<gene>
    <name evidence="2" type="ORF">WH96_00545</name>
</gene>
<feature type="domain" description="TfoX N-terminal" evidence="1">
    <location>
        <begin position="17"/>
        <end position="105"/>
    </location>
</feature>
<dbReference type="OrthoDB" id="1524907at2"/>
<dbReference type="InterPro" id="IPR047525">
    <property type="entry name" value="TfoX-like"/>
</dbReference>
<proteinExistence type="predicted"/>
<protein>
    <recommendedName>
        <fullName evidence="1">TfoX N-terminal domain-containing protein</fullName>
    </recommendedName>
</protein>
<dbReference type="SUPFAM" id="SSF159894">
    <property type="entry name" value="YgaC/TfoX-N like"/>
    <property type="match status" value="1"/>
</dbReference>
<evidence type="ECO:0000313" key="2">
    <source>
        <dbReference type="EMBL" id="KLN62068.1"/>
    </source>
</evidence>
<dbReference type="InterPro" id="IPR007076">
    <property type="entry name" value="TfoX_N"/>
</dbReference>
<dbReference type="PANTHER" id="PTHR36121">
    <property type="entry name" value="PROTEIN SXY"/>
    <property type="match status" value="1"/>
</dbReference>
<dbReference type="PANTHER" id="PTHR36121:SF1">
    <property type="entry name" value="PROTEIN SXY"/>
    <property type="match status" value="1"/>
</dbReference>
<sequence length="120" mass="13599">MNKTLPSCVEETISLCLPLGEVRVKPMFGGHGLYFEDIMFALEAFGSIYLKTDKKSENLFIEAGSEPFTYEGKNKPIKMSYWLVPEAAQEDPEEFIHWAELAIAASKRAHAKKKSKKRTL</sequence>
<dbReference type="RefSeq" id="WP_047762196.1">
    <property type="nucleotide sequence ID" value="NZ_LAQL01000002.1"/>
</dbReference>
<organism evidence="2 3">
    <name type="scientific">Kiloniella spongiae</name>
    <dbReference type="NCBI Taxonomy" id="1489064"/>
    <lineage>
        <taxon>Bacteria</taxon>
        <taxon>Pseudomonadati</taxon>
        <taxon>Pseudomonadota</taxon>
        <taxon>Alphaproteobacteria</taxon>
        <taxon>Rhodospirillales</taxon>
        <taxon>Kiloniellaceae</taxon>
        <taxon>Kiloniella</taxon>
    </lineage>
</organism>
<dbReference type="EMBL" id="LAQL01000002">
    <property type="protein sequence ID" value="KLN62068.1"/>
    <property type="molecule type" value="Genomic_DNA"/>
</dbReference>
<evidence type="ECO:0000259" key="1">
    <source>
        <dbReference type="Pfam" id="PF04993"/>
    </source>
</evidence>
<comment type="caution">
    <text evidence="2">The sequence shown here is derived from an EMBL/GenBank/DDBJ whole genome shotgun (WGS) entry which is preliminary data.</text>
</comment>
<name>A0A0H2MI68_9PROT</name>
<keyword evidence="3" id="KW-1185">Reference proteome</keyword>